<dbReference type="InterPro" id="IPR011043">
    <property type="entry name" value="Gal_Oxase/kelch_b-propeller"/>
</dbReference>
<keyword evidence="1" id="KW-0732">Signal</keyword>
<sequence length="1054" mass="116344">MRRNQSFLSLVLLACSLTGSSFSQEITSLVLIDAKRDIELNPLNEKNTVDLEELNSDEISISAKILGKIGSVAFFVNNDLIQVENNPPYALVGNKGDDFYSWKPNLETYNITVQIFSGRSGKGLLLDTHSIEIVFTKSLTQPKINSLILVDAESDQDIAPIAEGAIFNLNRLNTSKLNIRAEVSPNTESVQFGYQDNPIYHLENLPVYAIGGNSGDDYRDWPFELGENLVSAQAFSENKAGGEPGAKFEVNFSIIDEPETPNLPVVLRLNSGGQKVTIDGITFEEDDYHQGDGKSYSNPNIEEINGTDLDEVYKSERSTTSNLGSFGYEIPVTNGTYLVRLHFSEIYWGATSGGSGGNGKRIFDVTLEDRAVLQNFDMNAETLPMTAIVKEFETSVVDNELNIFFQATVNQPKIAAIEIFGNGNILQEKSCGLTNLANSEFSKVESHSVKIDGKLYVLAGFLSGLKVTPATEIYDPQTNRWSSGAPMPLAVTHMGAVGVGDEIWIISGFAGNHPGVATDRVQIYNTKDDFWYEGPPIPEPRGSGAAVFNEGKIHFFGGLLPNRFTDVGDHYVLDVNDLEAGWQNAAPLPNPRNHLSAASVNGLIYAIGGQYGHDRGVSDQNLLHEYDPISDTWTRKADLPTARSHFEPGTMVHNEKIIIVGGRKGNTFFSEVTEYDPAKDSWTEKCELPTKLLAPAAKVFGDKLIVANGGENGTCCPKNTTIAMTIEPETKGMPDLNILVYHETNGFRHGSIEAGIAMIEGFADEFNWNITVSDQSSHFNPEFLNTINTVIWLNTSGNNLLTTSEQIAFENYIQRGGGFIGIHAATDTYRDGSWPWYNDLVGGIVQTAPNHTPNNTNNTLQIVNNHVTVNHLGTTWEKLDEYYYWDLNGGYLSPDNIVLIKTEATGANSYDRSRPITWYKLFDGGKSFYTALGHNASDYETDENFKKMILEAIFWTGNHDFSNLDETPLQSSLLAESIKVYPIPANDNVFIYSEYFNPDNPASYKLYTMEGKLVQHGQLIGENTKVNLAGMLDGYLLLLISNKDVTLTKLIIVR</sequence>
<feature type="chain" id="PRO_5006134720" evidence="1">
    <location>
        <begin position="24"/>
        <end position="1054"/>
    </location>
</feature>
<gene>
    <name evidence="4" type="ORF">I595_3426</name>
</gene>
<keyword evidence="5" id="KW-1185">Reference proteome</keyword>
<name>A0A0P7ABA9_9FLAO</name>
<feature type="domain" description="Malectin" evidence="3">
    <location>
        <begin position="265"/>
        <end position="415"/>
    </location>
</feature>
<dbReference type="InterPro" id="IPR021720">
    <property type="entry name" value="Malectin_dom"/>
</dbReference>
<dbReference type="AlphaFoldDB" id="A0A0P7ABA9"/>
<evidence type="ECO:0000256" key="1">
    <source>
        <dbReference type="SAM" id="SignalP"/>
    </source>
</evidence>
<dbReference type="Gene3D" id="2.120.10.80">
    <property type="entry name" value="Kelch-type beta propeller"/>
    <property type="match status" value="2"/>
</dbReference>
<organism evidence="4 5">
    <name type="scientific">Croceitalea dokdonensis DOKDO 023</name>
    <dbReference type="NCBI Taxonomy" id="1300341"/>
    <lineage>
        <taxon>Bacteria</taxon>
        <taxon>Pseudomonadati</taxon>
        <taxon>Bacteroidota</taxon>
        <taxon>Flavobacteriia</taxon>
        <taxon>Flavobacteriales</taxon>
        <taxon>Flavobacteriaceae</taxon>
        <taxon>Croceitalea</taxon>
    </lineage>
</organism>
<dbReference type="Pfam" id="PF01344">
    <property type="entry name" value="Kelch_1"/>
    <property type="match status" value="1"/>
</dbReference>
<evidence type="ECO:0000259" key="3">
    <source>
        <dbReference type="Pfam" id="PF11721"/>
    </source>
</evidence>
<dbReference type="InterPro" id="IPR029010">
    <property type="entry name" value="ThuA-like"/>
</dbReference>
<feature type="domain" description="ThuA-like" evidence="2">
    <location>
        <begin position="737"/>
        <end position="956"/>
    </location>
</feature>
<dbReference type="Pfam" id="PF11721">
    <property type="entry name" value="Malectin"/>
    <property type="match status" value="1"/>
</dbReference>
<dbReference type="EMBL" id="LDJX01000009">
    <property type="protein sequence ID" value="KPM30405.1"/>
    <property type="molecule type" value="Genomic_DNA"/>
</dbReference>
<dbReference type="InterPro" id="IPR008979">
    <property type="entry name" value="Galactose-bd-like_sf"/>
</dbReference>
<dbReference type="Proteomes" id="UP000050280">
    <property type="component" value="Unassembled WGS sequence"/>
</dbReference>
<dbReference type="PROSITE" id="PS51257">
    <property type="entry name" value="PROKAR_LIPOPROTEIN"/>
    <property type="match status" value="1"/>
</dbReference>
<reference evidence="4 5" key="1">
    <citation type="submission" date="2015-09" db="EMBL/GenBank/DDBJ databases">
        <title>Genome sequence of the marine flavobacterium Croceitalea dokdonensis DOKDO 023 that contains proton- and sodium-pumping rhodopsins.</title>
        <authorList>
            <person name="Kwon S.-K."/>
            <person name="Lee H.K."/>
            <person name="Kwak M.-J."/>
            <person name="Kim J.F."/>
        </authorList>
    </citation>
    <scope>NUCLEOTIDE SEQUENCE [LARGE SCALE GENOMIC DNA]</scope>
    <source>
        <strain evidence="4 5">DOKDO 023</strain>
    </source>
</reference>
<dbReference type="RefSeq" id="WP_054560389.1">
    <property type="nucleotide sequence ID" value="NZ_LDJX01000009.1"/>
</dbReference>
<comment type="caution">
    <text evidence="4">The sequence shown here is derived from an EMBL/GenBank/DDBJ whole genome shotgun (WGS) entry which is preliminary data.</text>
</comment>
<dbReference type="OrthoDB" id="1391467at2"/>
<dbReference type="PANTHER" id="PTHR46773:SF5">
    <property type="entry name" value="OS04G0487100 PROTEIN"/>
    <property type="match status" value="1"/>
</dbReference>
<dbReference type="SUPFAM" id="SSF52317">
    <property type="entry name" value="Class I glutamine amidotransferase-like"/>
    <property type="match status" value="1"/>
</dbReference>
<dbReference type="SUPFAM" id="SSF49785">
    <property type="entry name" value="Galactose-binding domain-like"/>
    <property type="match status" value="1"/>
</dbReference>
<dbReference type="Pfam" id="PF24681">
    <property type="entry name" value="Kelch_KLHDC2_KLHL20_DRC7"/>
    <property type="match status" value="1"/>
</dbReference>
<evidence type="ECO:0000313" key="5">
    <source>
        <dbReference type="Proteomes" id="UP000050280"/>
    </source>
</evidence>
<evidence type="ECO:0000313" key="4">
    <source>
        <dbReference type="EMBL" id="KPM30405.1"/>
    </source>
</evidence>
<dbReference type="Gene3D" id="2.60.120.430">
    <property type="entry name" value="Galactose-binding lectin"/>
    <property type="match status" value="1"/>
</dbReference>
<dbReference type="InterPro" id="IPR053256">
    <property type="entry name" value="Kelch_repeat-containing"/>
</dbReference>
<dbReference type="SUPFAM" id="SSF50965">
    <property type="entry name" value="Galactose oxidase, central domain"/>
    <property type="match status" value="1"/>
</dbReference>
<dbReference type="Pfam" id="PF06283">
    <property type="entry name" value="ThuA"/>
    <property type="match status" value="1"/>
</dbReference>
<dbReference type="SMART" id="SM00612">
    <property type="entry name" value="Kelch"/>
    <property type="match status" value="5"/>
</dbReference>
<accession>A0A0P7ABA9</accession>
<evidence type="ECO:0000259" key="2">
    <source>
        <dbReference type="Pfam" id="PF06283"/>
    </source>
</evidence>
<dbReference type="InterPro" id="IPR029062">
    <property type="entry name" value="Class_I_gatase-like"/>
</dbReference>
<dbReference type="InterPro" id="IPR015915">
    <property type="entry name" value="Kelch-typ_b-propeller"/>
</dbReference>
<dbReference type="Gene3D" id="3.40.50.880">
    <property type="match status" value="1"/>
</dbReference>
<proteinExistence type="predicted"/>
<protein>
    <submittedName>
        <fullName evidence="4">Cytochrome c class I</fullName>
    </submittedName>
</protein>
<dbReference type="InterPro" id="IPR006652">
    <property type="entry name" value="Kelch_1"/>
</dbReference>
<feature type="signal peptide" evidence="1">
    <location>
        <begin position="1"/>
        <end position="23"/>
    </location>
</feature>
<dbReference type="PANTHER" id="PTHR46773">
    <property type="match status" value="1"/>
</dbReference>